<sequence length="239" mass="26091">MREGAFLLGAGENHCQSQTLQQPSISENPSRTLVPRMKTSYATSLAKRQPNSPSGPICPLGMHTNPKNNIFGYPGNVPGSTLRSTSAMISSMKQNTLPKSTSHVSGSKSAQEVFPLPSISSHANRTRPAQNRLIQPESTWSSLRTPAALGRTLRTPLSLLFNTHKQTQCQIESSGGPRKPPTCKPKGKGGWNMNWVGPEWKMASQDGQLLPIELFLRLETTWVNPLRGLQATGQNQKIV</sequence>
<evidence type="ECO:0000313" key="3">
    <source>
        <dbReference type="Proteomes" id="UP000886523"/>
    </source>
</evidence>
<proteinExistence type="predicted"/>
<gene>
    <name evidence="2" type="ORF">BS47DRAFT_1365144</name>
</gene>
<evidence type="ECO:0000256" key="1">
    <source>
        <dbReference type="SAM" id="MobiDB-lite"/>
    </source>
</evidence>
<feature type="region of interest" description="Disordered" evidence="1">
    <location>
        <begin position="170"/>
        <end position="189"/>
    </location>
</feature>
<dbReference type="Proteomes" id="UP000886523">
    <property type="component" value="Unassembled WGS sequence"/>
</dbReference>
<dbReference type="AlphaFoldDB" id="A0A9P6APC8"/>
<accession>A0A9P6APC8</accession>
<keyword evidence="3" id="KW-1185">Reference proteome</keyword>
<dbReference type="EMBL" id="MU129032">
    <property type="protein sequence ID" value="KAF9509584.1"/>
    <property type="molecule type" value="Genomic_DNA"/>
</dbReference>
<organism evidence="2 3">
    <name type="scientific">Hydnum rufescens UP504</name>
    <dbReference type="NCBI Taxonomy" id="1448309"/>
    <lineage>
        <taxon>Eukaryota</taxon>
        <taxon>Fungi</taxon>
        <taxon>Dikarya</taxon>
        <taxon>Basidiomycota</taxon>
        <taxon>Agaricomycotina</taxon>
        <taxon>Agaricomycetes</taxon>
        <taxon>Cantharellales</taxon>
        <taxon>Hydnaceae</taxon>
        <taxon>Hydnum</taxon>
    </lineage>
</organism>
<evidence type="ECO:0000313" key="2">
    <source>
        <dbReference type="EMBL" id="KAF9509584.1"/>
    </source>
</evidence>
<reference evidence="2" key="1">
    <citation type="journal article" date="2020" name="Nat. Commun.">
        <title>Large-scale genome sequencing of mycorrhizal fungi provides insights into the early evolution of symbiotic traits.</title>
        <authorList>
            <person name="Miyauchi S."/>
            <person name="Kiss E."/>
            <person name="Kuo A."/>
            <person name="Drula E."/>
            <person name="Kohler A."/>
            <person name="Sanchez-Garcia M."/>
            <person name="Morin E."/>
            <person name="Andreopoulos B."/>
            <person name="Barry K.W."/>
            <person name="Bonito G."/>
            <person name="Buee M."/>
            <person name="Carver A."/>
            <person name="Chen C."/>
            <person name="Cichocki N."/>
            <person name="Clum A."/>
            <person name="Culley D."/>
            <person name="Crous P.W."/>
            <person name="Fauchery L."/>
            <person name="Girlanda M."/>
            <person name="Hayes R.D."/>
            <person name="Keri Z."/>
            <person name="LaButti K."/>
            <person name="Lipzen A."/>
            <person name="Lombard V."/>
            <person name="Magnuson J."/>
            <person name="Maillard F."/>
            <person name="Murat C."/>
            <person name="Nolan M."/>
            <person name="Ohm R.A."/>
            <person name="Pangilinan J."/>
            <person name="Pereira M.F."/>
            <person name="Perotto S."/>
            <person name="Peter M."/>
            <person name="Pfister S."/>
            <person name="Riley R."/>
            <person name="Sitrit Y."/>
            <person name="Stielow J.B."/>
            <person name="Szollosi G."/>
            <person name="Zifcakova L."/>
            <person name="Stursova M."/>
            <person name="Spatafora J.W."/>
            <person name="Tedersoo L."/>
            <person name="Vaario L.M."/>
            <person name="Yamada A."/>
            <person name="Yan M."/>
            <person name="Wang P."/>
            <person name="Xu J."/>
            <person name="Bruns T."/>
            <person name="Baldrian P."/>
            <person name="Vilgalys R."/>
            <person name="Dunand C."/>
            <person name="Henrissat B."/>
            <person name="Grigoriev I.V."/>
            <person name="Hibbett D."/>
            <person name="Nagy L.G."/>
            <person name="Martin F.M."/>
        </authorList>
    </citation>
    <scope>NUCLEOTIDE SEQUENCE</scope>
    <source>
        <strain evidence="2">UP504</strain>
    </source>
</reference>
<comment type="caution">
    <text evidence="2">The sequence shown here is derived from an EMBL/GenBank/DDBJ whole genome shotgun (WGS) entry which is preliminary data.</text>
</comment>
<protein>
    <submittedName>
        <fullName evidence="2">Uncharacterized protein</fullName>
    </submittedName>
</protein>
<name>A0A9P6APC8_9AGAM</name>